<comment type="caution">
    <text evidence="2">The sequence shown here is derived from an EMBL/GenBank/DDBJ whole genome shotgun (WGS) entry which is preliminary data.</text>
</comment>
<dbReference type="AlphaFoldDB" id="A0A8K0JYF1"/>
<name>A0A8K0JYF1_LADFU</name>
<dbReference type="PRINTS" id="PR01217">
    <property type="entry name" value="PRICHEXTENSN"/>
</dbReference>
<feature type="compositionally biased region" description="Gly residues" evidence="1">
    <location>
        <begin position="180"/>
        <end position="201"/>
    </location>
</feature>
<evidence type="ECO:0000256" key="1">
    <source>
        <dbReference type="SAM" id="MobiDB-lite"/>
    </source>
</evidence>
<feature type="region of interest" description="Disordered" evidence="1">
    <location>
        <begin position="1"/>
        <end position="210"/>
    </location>
</feature>
<proteinExistence type="predicted"/>
<dbReference type="Proteomes" id="UP000792457">
    <property type="component" value="Unassembled WGS sequence"/>
</dbReference>
<evidence type="ECO:0000313" key="3">
    <source>
        <dbReference type="Proteomes" id="UP000792457"/>
    </source>
</evidence>
<dbReference type="EMBL" id="KZ308221">
    <property type="protein sequence ID" value="KAG8224980.1"/>
    <property type="molecule type" value="Genomic_DNA"/>
</dbReference>
<keyword evidence="3" id="KW-1185">Reference proteome</keyword>
<sequence length="232" mass="25225">MLDNLPTVHPTRKLPFPPPKPHSQLRRPPKRSPFPFPRPPPAPPPLPPPPHSPPAPPRHRQLSGRLLLEPIRKFLQTGPKSSTPPPPHPSSRNTYSHPGEGCRAAARQTIPPSPPSPTPLSRTMKESIGKHTPPIGAKGRKTRVPTPRSFFRRPLRRLNGDYGRTRRRHKELERLTGEHVGSGVGGEEGPSPAGGGGGGGENTDAHLQPTWSFLRTAIPNAKTPAHVATHLT</sequence>
<feature type="compositionally biased region" description="Pro residues" evidence="1">
    <location>
        <begin position="31"/>
        <end position="56"/>
    </location>
</feature>
<accession>A0A8K0JYF1</accession>
<protein>
    <submittedName>
        <fullName evidence="2">Uncharacterized protein</fullName>
    </submittedName>
</protein>
<evidence type="ECO:0000313" key="2">
    <source>
        <dbReference type="EMBL" id="KAG8224980.1"/>
    </source>
</evidence>
<organism evidence="2 3">
    <name type="scientific">Ladona fulva</name>
    <name type="common">Scarce chaser dragonfly</name>
    <name type="synonym">Libellula fulva</name>
    <dbReference type="NCBI Taxonomy" id="123851"/>
    <lineage>
        <taxon>Eukaryota</taxon>
        <taxon>Metazoa</taxon>
        <taxon>Ecdysozoa</taxon>
        <taxon>Arthropoda</taxon>
        <taxon>Hexapoda</taxon>
        <taxon>Insecta</taxon>
        <taxon>Pterygota</taxon>
        <taxon>Palaeoptera</taxon>
        <taxon>Odonata</taxon>
        <taxon>Epiprocta</taxon>
        <taxon>Anisoptera</taxon>
        <taxon>Libelluloidea</taxon>
        <taxon>Libellulidae</taxon>
        <taxon>Ladona</taxon>
    </lineage>
</organism>
<reference evidence="2" key="1">
    <citation type="submission" date="2013-04" db="EMBL/GenBank/DDBJ databases">
        <authorList>
            <person name="Qu J."/>
            <person name="Murali S.C."/>
            <person name="Bandaranaike D."/>
            <person name="Bellair M."/>
            <person name="Blankenburg K."/>
            <person name="Chao H."/>
            <person name="Dinh H."/>
            <person name="Doddapaneni H."/>
            <person name="Downs B."/>
            <person name="Dugan-Rocha S."/>
            <person name="Elkadiri S."/>
            <person name="Gnanaolivu R.D."/>
            <person name="Hernandez B."/>
            <person name="Javaid M."/>
            <person name="Jayaseelan J.C."/>
            <person name="Lee S."/>
            <person name="Li M."/>
            <person name="Ming W."/>
            <person name="Munidasa M."/>
            <person name="Muniz J."/>
            <person name="Nguyen L."/>
            <person name="Ongeri F."/>
            <person name="Osuji N."/>
            <person name="Pu L.-L."/>
            <person name="Puazo M."/>
            <person name="Qu C."/>
            <person name="Quiroz J."/>
            <person name="Raj R."/>
            <person name="Weissenberger G."/>
            <person name="Xin Y."/>
            <person name="Zou X."/>
            <person name="Han Y."/>
            <person name="Richards S."/>
            <person name="Worley K."/>
            <person name="Muzny D."/>
            <person name="Gibbs R."/>
        </authorList>
    </citation>
    <scope>NUCLEOTIDE SEQUENCE</scope>
    <source>
        <strain evidence="2">Sampled in the wild</strain>
    </source>
</reference>
<reference evidence="2" key="2">
    <citation type="submission" date="2017-10" db="EMBL/GenBank/DDBJ databases">
        <title>Ladona fulva Genome sequencing and assembly.</title>
        <authorList>
            <person name="Murali S."/>
            <person name="Richards S."/>
            <person name="Bandaranaike D."/>
            <person name="Bellair M."/>
            <person name="Blankenburg K."/>
            <person name="Chao H."/>
            <person name="Dinh H."/>
            <person name="Doddapaneni H."/>
            <person name="Dugan-Rocha S."/>
            <person name="Elkadiri S."/>
            <person name="Gnanaolivu R."/>
            <person name="Hernandez B."/>
            <person name="Skinner E."/>
            <person name="Javaid M."/>
            <person name="Lee S."/>
            <person name="Li M."/>
            <person name="Ming W."/>
            <person name="Munidasa M."/>
            <person name="Muniz J."/>
            <person name="Nguyen L."/>
            <person name="Hughes D."/>
            <person name="Osuji N."/>
            <person name="Pu L.-L."/>
            <person name="Puazo M."/>
            <person name="Qu C."/>
            <person name="Quiroz J."/>
            <person name="Raj R."/>
            <person name="Weissenberger G."/>
            <person name="Xin Y."/>
            <person name="Zou X."/>
            <person name="Han Y."/>
            <person name="Worley K."/>
            <person name="Muzny D."/>
            <person name="Gibbs R."/>
        </authorList>
    </citation>
    <scope>NUCLEOTIDE SEQUENCE</scope>
    <source>
        <strain evidence="2">Sampled in the wild</strain>
    </source>
</reference>
<gene>
    <name evidence="2" type="ORF">J437_LFUL005991</name>
</gene>